<protein>
    <submittedName>
        <fullName evidence="3">Capping protein regulator and myosin 1 linker 1</fullName>
    </submittedName>
</protein>
<feature type="compositionally biased region" description="Low complexity" evidence="1">
    <location>
        <begin position="605"/>
        <end position="633"/>
    </location>
</feature>
<feature type="region of interest" description="Disordered" evidence="1">
    <location>
        <begin position="465"/>
        <end position="506"/>
    </location>
</feature>
<dbReference type="SMART" id="SM00368">
    <property type="entry name" value="LRR_RI"/>
    <property type="match status" value="1"/>
</dbReference>
<dbReference type="InterPro" id="IPR031943">
    <property type="entry name" value="CARMIL_C"/>
</dbReference>
<dbReference type="AlphaFoldDB" id="A0A669CRJ9"/>
<sequence>KLSKNFLPWLFQYKLLYLYFLFLLNPLTSLSLADSRLKSDLTIVLNALGSNSTLTRLDISGNAMGDMGAKMLAKALQINSKLRTVIWDKNNTSPQGLQDVAAALEKNFTIRFMPLPIIDASQALKASPEKTEDALLKIETYLYRNHETRKYLQEQAYRLQQGIVTTTTQQMIDRICVKVQDHLNSLRNSETDAIVEDVRSAESLIKDARNSKTLLPNLYHLGSASREEVNSSSVGPIQEKLESMAGEVTAVMDQQLQTLLESMVDAAESLCPHVMKRSNLRVELMKASSARMVVPKSFVSKTLLEQSGVDIINKISEVKLSLASFLSDRIVDEILEALSTSQHVLADHLVRRGRPLVQQESVDLDVPEEKIPKRASAEILEAERLEDLETCMMTPKSKRKSIHSRMLRPVSRAFEMEFDLDKALEDVPIHVEDTSTSSHTPSTPSMVLSKLEPCPTGVMVELPSEEEKKLQHFTKLRPRRNKKTHSSKVPQISSTPSQDGEQNGLMGRVDEGVDEFFSKKVTKMDSKDASSRSQPTDYSSSSDRSEELRTPDSMDEPWEGSDGRGSPQGGKRYPGVQMMGSGLLAEMKAKHERRAYKKALRFRCPSSSSSSTFTSFSPSPLTLTTHSTLGSSPVSEVELKILP</sequence>
<dbReference type="Proteomes" id="UP000005207">
    <property type="component" value="Linkage group LG11"/>
</dbReference>
<name>A0A669CRJ9_ORENI</name>
<dbReference type="Pfam" id="PF13516">
    <property type="entry name" value="LRR_6"/>
    <property type="match status" value="1"/>
</dbReference>
<feature type="region of interest" description="Disordered" evidence="1">
    <location>
        <begin position="521"/>
        <end position="579"/>
    </location>
</feature>
<dbReference type="Gene3D" id="3.80.10.10">
    <property type="entry name" value="Ribonuclease Inhibitor"/>
    <property type="match status" value="1"/>
</dbReference>
<reference evidence="3" key="2">
    <citation type="submission" date="2025-08" db="UniProtKB">
        <authorList>
            <consortium name="Ensembl"/>
        </authorList>
    </citation>
    <scope>IDENTIFICATION</scope>
</reference>
<dbReference type="GO" id="GO:0030027">
    <property type="term" value="C:lamellipodium"/>
    <property type="evidence" value="ECO:0007669"/>
    <property type="project" value="TreeGrafter"/>
</dbReference>
<evidence type="ECO:0000313" key="4">
    <source>
        <dbReference type="Proteomes" id="UP000005207"/>
    </source>
</evidence>
<dbReference type="GO" id="GO:0005886">
    <property type="term" value="C:plasma membrane"/>
    <property type="evidence" value="ECO:0007669"/>
    <property type="project" value="TreeGrafter"/>
</dbReference>
<feature type="domain" description="CARMIL C-terminal" evidence="2">
    <location>
        <begin position="267"/>
        <end position="546"/>
    </location>
</feature>
<reference evidence="3" key="3">
    <citation type="submission" date="2025-09" db="UniProtKB">
        <authorList>
            <consortium name="Ensembl"/>
        </authorList>
    </citation>
    <scope>IDENTIFICATION</scope>
</reference>
<dbReference type="PANTHER" id="PTHR24112">
    <property type="entry name" value="LEUCINE-RICH REPEAT, ISOFORM F-RELATED"/>
    <property type="match status" value="1"/>
</dbReference>
<feature type="compositionally biased region" description="Basic and acidic residues" evidence="1">
    <location>
        <begin position="543"/>
        <end position="552"/>
    </location>
</feature>
<dbReference type="Pfam" id="PF16000">
    <property type="entry name" value="CARMIL_C"/>
    <property type="match status" value="1"/>
</dbReference>
<dbReference type="GeneTree" id="ENSGT00940000155112"/>
<feature type="region of interest" description="Disordered" evidence="1">
    <location>
        <begin position="605"/>
        <end position="643"/>
    </location>
</feature>
<dbReference type="GO" id="GO:0016477">
    <property type="term" value="P:cell migration"/>
    <property type="evidence" value="ECO:0007669"/>
    <property type="project" value="TreeGrafter"/>
</dbReference>
<evidence type="ECO:0000256" key="1">
    <source>
        <dbReference type="SAM" id="MobiDB-lite"/>
    </source>
</evidence>
<dbReference type="PANTHER" id="PTHR24112:SF39">
    <property type="entry name" value="F-ACTIN-UNCAPPING PROTEIN LRRC16A"/>
    <property type="match status" value="1"/>
</dbReference>
<feature type="compositionally biased region" description="Basic and acidic residues" evidence="1">
    <location>
        <begin position="521"/>
        <end position="530"/>
    </location>
</feature>
<feature type="compositionally biased region" description="Polar residues" evidence="1">
    <location>
        <begin position="487"/>
        <end position="501"/>
    </location>
</feature>
<feature type="compositionally biased region" description="Polar residues" evidence="1">
    <location>
        <begin position="531"/>
        <end position="542"/>
    </location>
</feature>
<dbReference type="Ensembl" id="ENSONIT00000061260.1">
    <property type="protein sequence ID" value="ENSONIP00000050635.1"/>
    <property type="gene ID" value="ENSONIG00000007027.2"/>
</dbReference>
<dbReference type="GO" id="GO:0034315">
    <property type="term" value="P:regulation of Arp2/3 complex-mediated actin nucleation"/>
    <property type="evidence" value="ECO:0007669"/>
    <property type="project" value="TreeGrafter"/>
</dbReference>
<proteinExistence type="predicted"/>
<evidence type="ECO:0000259" key="2">
    <source>
        <dbReference type="Pfam" id="PF16000"/>
    </source>
</evidence>
<gene>
    <name evidence="3" type="primary">CARMIL1</name>
</gene>
<dbReference type="SUPFAM" id="SSF52047">
    <property type="entry name" value="RNI-like"/>
    <property type="match status" value="1"/>
</dbReference>
<dbReference type="InterPro" id="IPR032675">
    <property type="entry name" value="LRR_dom_sf"/>
</dbReference>
<reference evidence="4" key="1">
    <citation type="submission" date="2012-01" db="EMBL/GenBank/DDBJ databases">
        <title>The Genome Sequence of Oreochromis niloticus (Nile Tilapia).</title>
        <authorList>
            <consortium name="Broad Institute Genome Assembly Team"/>
            <consortium name="Broad Institute Sequencing Platform"/>
            <person name="Di Palma F."/>
            <person name="Johnson J."/>
            <person name="Lander E.S."/>
            <person name="Lindblad-Toh K."/>
        </authorList>
    </citation>
    <scope>NUCLEOTIDE SEQUENCE [LARGE SCALE GENOMIC DNA]</scope>
</reference>
<feature type="compositionally biased region" description="Basic residues" evidence="1">
    <location>
        <begin position="471"/>
        <end position="486"/>
    </location>
</feature>
<dbReference type="InterPro" id="IPR001611">
    <property type="entry name" value="Leu-rich_rpt"/>
</dbReference>
<accession>A0A669CRJ9</accession>
<organism evidence="3 4">
    <name type="scientific">Oreochromis niloticus</name>
    <name type="common">Nile tilapia</name>
    <name type="synonym">Tilapia nilotica</name>
    <dbReference type="NCBI Taxonomy" id="8128"/>
    <lineage>
        <taxon>Eukaryota</taxon>
        <taxon>Metazoa</taxon>
        <taxon>Chordata</taxon>
        <taxon>Craniata</taxon>
        <taxon>Vertebrata</taxon>
        <taxon>Euteleostomi</taxon>
        <taxon>Actinopterygii</taxon>
        <taxon>Neopterygii</taxon>
        <taxon>Teleostei</taxon>
        <taxon>Neoteleostei</taxon>
        <taxon>Acanthomorphata</taxon>
        <taxon>Ovalentaria</taxon>
        <taxon>Cichlomorphae</taxon>
        <taxon>Cichliformes</taxon>
        <taxon>Cichlidae</taxon>
        <taxon>African cichlids</taxon>
        <taxon>Pseudocrenilabrinae</taxon>
        <taxon>Oreochromini</taxon>
        <taxon>Oreochromis</taxon>
    </lineage>
</organism>
<dbReference type="InterPro" id="IPR051279">
    <property type="entry name" value="PP1-Reg/Actin-Interact_Protein"/>
</dbReference>
<evidence type="ECO:0000313" key="3">
    <source>
        <dbReference type="Ensembl" id="ENSONIP00000050635.1"/>
    </source>
</evidence>
<keyword evidence="4" id="KW-1185">Reference proteome</keyword>